<dbReference type="InterPro" id="IPR011687">
    <property type="entry name" value="Nop53/GLTSCR2"/>
</dbReference>
<sequence>MSLRSLESFRKEEKSLTKNTDLGHLKSGLEVLQEKINDEIFSKISDEKLFSVDFKGDTSVYEKREAVKCLKNDEMLSYKPSNSFLSNFSEKDVKNVSNKSKSKKQMWRNMLNSKEICLGKNNQKFNNSFNNIKISGQISSNDLKFYDIWKKDNNSQKLSLVNFPLEQRFPKMSSTLQQKPLSISNNVSNVEVANAGMSYNPLFEEYRKLIHKESAKELLREIKNDQEGRKKSFNVSEQDSIKDKDLESLSENSNSKEEVNYSLISQKSVKKTRKQRKKEMRKKKEICEYNEKRRQKKQIKDLNSINKIVKLIEEKANSRKLANISHSIHEAMFRRKFRRHSASVRPLEIQLPDELSDSFRLFKPEGNIFIDRFISLQERGLIETRYPVISYRKYPRRYVEKWSYKRFKL</sequence>
<protein>
    <recommendedName>
        <fullName evidence="2 5">Ribosome biogenesis protein NOP53</fullName>
    </recommendedName>
</protein>
<evidence type="ECO:0000256" key="3">
    <source>
        <dbReference type="ARBA" id="ARBA00022517"/>
    </source>
</evidence>
<dbReference type="Pfam" id="PF07767">
    <property type="entry name" value="Nop53"/>
    <property type="match status" value="1"/>
</dbReference>
<keyword evidence="4 5" id="KW-0539">Nucleus</keyword>
<dbReference type="OrthoDB" id="5072at2759"/>
<evidence type="ECO:0000256" key="5">
    <source>
        <dbReference type="PIRNR" id="PIRNR017302"/>
    </source>
</evidence>
<dbReference type="GO" id="GO:0000027">
    <property type="term" value="P:ribosomal large subunit assembly"/>
    <property type="evidence" value="ECO:0007669"/>
    <property type="project" value="UniProtKB-UniRule"/>
</dbReference>
<comment type="subcellular location">
    <subcellularLocation>
        <location evidence="5">Nucleus</location>
        <location evidence="5">Nucleolus</location>
    </subcellularLocation>
    <subcellularLocation>
        <location evidence="5">Nucleus</location>
        <location evidence="5">Nucleoplasm</location>
    </subcellularLocation>
</comment>
<comment type="similarity">
    <text evidence="1 5">Belongs to the NOP53 family.</text>
</comment>
<evidence type="ECO:0000256" key="4">
    <source>
        <dbReference type="ARBA" id="ARBA00023242"/>
    </source>
</evidence>
<dbReference type="GO" id="GO:0005654">
    <property type="term" value="C:nucleoplasm"/>
    <property type="evidence" value="ECO:0007669"/>
    <property type="project" value="UniProtKB-SubCell"/>
</dbReference>
<evidence type="ECO:0000313" key="7">
    <source>
        <dbReference type="EMBL" id="QSL65645.1"/>
    </source>
</evidence>
<name>A0A899FZA7_9ASCO</name>
<organism evidence="7 8">
    <name type="scientific">Pneumocystis wakefieldiae</name>
    <dbReference type="NCBI Taxonomy" id="38082"/>
    <lineage>
        <taxon>Eukaryota</taxon>
        <taxon>Fungi</taxon>
        <taxon>Dikarya</taxon>
        <taxon>Ascomycota</taxon>
        <taxon>Taphrinomycotina</taxon>
        <taxon>Pneumocystomycetes</taxon>
        <taxon>Pneumocystaceae</taxon>
        <taxon>Pneumocystis</taxon>
    </lineage>
</organism>
<dbReference type="PANTHER" id="PTHR14211">
    <property type="entry name" value="GLIOMA SUPPRESSOR CANDIDATE REGION GENE 2"/>
    <property type="match status" value="1"/>
</dbReference>
<dbReference type="PIRSF" id="PIRSF017302">
    <property type="entry name" value="Gltscr2"/>
    <property type="match status" value="1"/>
</dbReference>
<dbReference type="Proteomes" id="UP000663699">
    <property type="component" value="Chromosome 7"/>
</dbReference>
<feature type="region of interest" description="Disordered" evidence="6">
    <location>
        <begin position="229"/>
        <end position="261"/>
    </location>
</feature>
<comment type="function">
    <text evidence="5">May play a role in ribosome biogenesis.</text>
</comment>
<evidence type="ECO:0000313" key="8">
    <source>
        <dbReference type="Proteomes" id="UP000663699"/>
    </source>
</evidence>
<keyword evidence="3 5" id="KW-0690">Ribosome biogenesis</keyword>
<proteinExistence type="inferred from homology"/>
<keyword evidence="8" id="KW-1185">Reference proteome</keyword>
<gene>
    <name evidence="7" type="ORF">MERGE_002958</name>
</gene>
<evidence type="ECO:0000256" key="1">
    <source>
        <dbReference type="ARBA" id="ARBA00008838"/>
    </source>
</evidence>
<dbReference type="GO" id="GO:0006364">
    <property type="term" value="P:rRNA processing"/>
    <property type="evidence" value="ECO:0007669"/>
    <property type="project" value="TreeGrafter"/>
</dbReference>
<dbReference type="GO" id="GO:0008097">
    <property type="term" value="F:5S rRNA binding"/>
    <property type="evidence" value="ECO:0007669"/>
    <property type="project" value="TreeGrafter"/>
</dbReference>
<dbReference type="EMBL" id="CP054538">
    <property type="protein sequence ID" value="QSL65645.1"/>
    <property type="molecule type" value="Genomic_DNA"/>
</dbReference>
<reference evidence="7" key="1">
    <citation type="submission" date="2020-06" db="EMBL/GenBank/DDBJ databases">
        <title>Genomes of multiple members of Pneumocystis genus reveal paths to human pathogen Pneumocystis jirovecii.</title>
        <authorList>
            <person name="Cisse O.H."/>
            <person name="Ma L."/>
            <person name="Dekker J."/>
            <person name="Khil P."/>
            <person name="Jo J."/>
            <person name="Brenchley J."/>
            <person name="Blair R."/>
            <person name="Pahar B."/>
            <person name="Chabe M."/>
            <person name="Van Rompay K.A."/>
            <person name="Keesler R."/>
            <person name="Sukura A."/>
            <person name="Hirsch V."/>
            <person name="Kutty G."/>
            <person name="Liu Y."/>
            <person name="Peng L."/>
            <person name="Chen J."/>
            <person name="Song J."/>
            <person name="Weissenbacher-Lang C."/>
            <person name="Xu J."/>
            <person name="Upham N.S."/>
            <person name="Stajich J.E."/>
            <person name="Cuomo C.A."/>
            <person name="Cushion M.T."/>
            <person name="Kovacs J.A."/>
        </authorList>
    </citation>
    <scope>NUCLEOTIDE SEQUENCE</scope>
    <source>
        <strain evidence="7">2A</strain>
    </source>
</reference>
<evidence type="ECO:0000256" key="2">
    <source>
        <dbReference type="ARBA" id="ARBA00018339"/>
    </source>
</evidence>
<dbReference type="GO" id="GO:0005730">
    <property type="term" value="C:nucleolus"/>
    <property type="evidence" value="ECO:0007669"/>
    <property type="project" value="UniProtKB-SubCell"/>
</dbReference>
<evidence type="ECO:0000256" key="6">
    <source>
        <dbReference type="SAM" id="MobiDB-lite"/>
    </source>
</evidence>
<dbReference type="AlphaFoldDB" id="A0A899FZA7"/>
<dbReference type="PANTHER" id="PTHR14211:SF7">
    <property type="entry name" value="RIBOSOME BIOGENESIS PROTEIN NOP53"/>
    <property type="match status" value="1"/>
</dbReference>
<accession>A0A899FZA7</accession>